<reference evidence="1 2" key="1">
    <citation type="submission" date="2016-01" db="EMBL/GenBank/DDBJ databases">
        <title>The new phylogeny of the genus Mycobacterium.</title>
        <authorList>
            <person name="Tarcisio F."/>
            <person name="Conor M."/>
            <person name="Antonella G."/>
            <person name="Elisabetta G."/>
            <person name="Giulia F.S."/>
            <person name="Sara T."/>
            <person name="Anna F."/>
            <person name="Clotilde B."/>
            <person name="Roberto B."/>
            <person name="Veronica D.S."/>
            <person name="Fabio R."/>
            <person name="Monica P."/>
            <person name="Olivier J."/>
            <person name="Enrico T."/>
            <person name="Nicola S."/>
        </authorList>
    </citation>
    <scope>NUCLEOTIDE SEQUENCE [LARGE SCALE GENOMIC DNA]</scope>
    <source>
        <strain evidence="1 2">DSM 44616</strain>
    </source>
</reference>
<proteinExistence type="predicted"/>
<keyword evidence="2" id="KW-1185">Reference proteome</keyword>
<name>A0AAJ3NN78_9MYCO</name>
<evidence type="ECO:0000313" key="2">
    <source>
        <dbReference type="Proteomes" id="UP000193387"/>
    </source>
</evidence>
<sequence length="68" mass="7685">MANESEATVIFLESHPRWLAAQRARRERVEAIGRHPSVVARRRAHARDRDIAVGMRAMRSYSSGDTPA</sequence>
<accession>A0AAJ3NN78</accession>
<dbReference type="EMBL" id="LQPR01000049">
    <property type="protein sequence ID" value="ORW69016.1"/>
    <property type="molecule type" value="Genomic_DNA"/>
</dbReference>
<organism evidence="1 2">
    <name type="scientific">Mycobacterium saskatchewanense</name>
    <dbReference type="NCBI Taxonomy" id="220927"/>
    <lineage>
        <taxon>Bacteria</taxon>
        <taxon>Bacillati</taxon>
        <taxon>Actinomycetota</taxon>
        <taxon>Actinomycetes</taxon>
        <taxon>Mycobacteriales</taxon>
        <taxon>Mycobacteriaceae</taxon>
        <taxon>Mycobacterium</taxon>
        <taxon>Mycobacterium simiae complex</taxon>
    </lineage>
</organism>
<dbReference type="Proteomes" id="UP000193387">
    <property type="component" value="Unassembled WGS sequence"/>
</dbReference>
<protein>
    <submittedName>
        <fullName evidence="1">Uncharacterized protein</fullName>
    </submittedName>
</protein>
<dbReference type="AlphaFoldDB" id="A0AAJ3NN78"/>
<evidence type="ECO:0000313" key="1">
    <source>
        <dbReference type="EMBL" id="ORW69016.1"/>
    </source>
</evidence>
<comment type="caution">
    <text evidence="1">The sequence shown here is derived from an EMBL/GenBank/DDBJ whole genome shotgun (WGS) entry which is preliminary data.</text>
</comment>
<gene>
    <name evidence="1" type="ORF">AWC23_19870</name>
</gene>